<name>A0A7C2VH24_9AQUI</name>
<protein>
    <submittedName>
        <fullName evidence="1">Uncharacterized protein</fullName>
    </submittedName>
</protein>
<evidence type="ECO:0000313" key="1">
    <source>
        <dbReference type="EMBL" id="HEW45736.1"/>
    </source>
</evidence>
<dbReference type="EMBL" id="DSFP01000032">
    <property type="protein sequence ID" value="HEW45736.1"/>
    <property type="molecule type" value="Genomic_DNA"/>
</dbReference>
<reference evidence="1" key="1">
    <citation type="journal article" date="2020" name="mSystems">
        <title>Genome- and Community-Level Interaction Insights into Carbon Utilization and Element Cycling Functions of Hydrothermarchaeota in Hydrothermal Sediment.</title>
        <authorList>
            <person name="Zhou Z."/>
            <person name="Liu Y."/>
            <person name="Xu W."/>
            <person name="Pan J."/>
            <person name="Luo Z.H."/>
            <person name="Li M."/>
        </authorList>
    </citation>
    <scope>NUCLEOTIDE SEQUENCE [LARGE SCALE GENOMIC DNA]</scope>
    <source>
        <strain evidence="1">SpSt-132</strain>
    </source>
</reference>
<sequence length="155" mass="18412">MEFFFFPDVYADRYLVDSYVLSFKLRNRACVRTKEWEGREYITEVLDWEEFKKSAYDIVLYEYGDEVARFSDIELALSEAYRMACLEASRRIPKVIEPALGIGSPPLDVLKRVFPFNFTHEAFPEDLNKFLDDLVKNLETETMEWEKIDDDEISF</sequence>
<comment type="caution">
    <text evidence="1">The sequence shown here is derived from an EMBL/GenBank/DDBJ whole genome shotgun (WGS) entry which is preliminary data.</text>
</comment>
<organism evidence="1">
    <name type="scientific">Hydrogenobacter sp</name>
    <dbReference type="NCBI Taxonomy" id="2152829"/>
    <lineage>
        <taxon>Bacteria</taxon>
        <taxon>Pseudomonadati</taxon>
        <taxon>Aquificota</taxon>
        <taxon>Aquificia</taxon>
        <taxon>Aquificales</taxon>
        <taxon>Aquificaceae</taxon>
        <taxon>Hydrogenobacter</taxon>
    </lineage>
</organism>
<dbReference type="AlphaFoldDB" id="A0A7C2VH24"/>
<accession>A0A7C2VH24</accession>
<proteinExistence type="predicted"/>
<gene>
    <name evidence="1" type="ORF">ENO47_03580</name>
</gene>